<protein>
    <recommendedName>
        <fullName evidence="3">Phage portal protein</fullName>
    </recommendedName>
</protein>
<evidence type="ECO:0008006" key="3">
    <source>
        <dbReference type="Google" id="ProtNLM"/>
    </source>
</evidence>
<organism evidence="1 2">
    <name type="scientific">Aminipila terrae</name>
    <dbReference type="NCBI Taxonomy" id="2697030"/>
    <lineage>
        <taxon>Bacteria</taxon>
        <taxon>Bacillati</taxon>
        <taxon>Bacillota</taxon>
        <taxon>Clostridia</taxon>
        <taxon>Peptostreptococcales</taxon>
        <taxon>Anaerovoracaceae</taxon>
        <taxon>Aminipila</taxon>
    </lineage>
</organism>
<proteinExistence type="predicted"/>
<sequence>MEGNKYWNGSNGRIWVNDKLWEAVSKFEAKMEINWEEVPDGMKTTQVPMGYSVSGSIKMRKTDSRVLALVAEDYKKGVITDIKIVGKAMNQSTGKTERIAYLGVTFDELTLSDFEEKKIQEIEVPFKAEDFEILQTAG</sequence>
<dbReference type="Pfam" id="PF09393">
    <property type="entry name" value="DUF2001"/>
    <property type="match status" value="1"/>
</dbReference>
<dbReference type="AlphaFoldDB" id="A0A6P1MKV6"/>
<accession>A0A6P1MKV6</accession>
<evidence type="ECO:0000313" key="2">
    <source>
        <dbReference type="Proteomes" id="UP000463883"/>
    </source>
</evidence>
<dbReference type="Proteomes" id="UP000463883">
    <property type="component" value="Chromosome"/>
</dbReference>
<keyword evidence="2" id="KW-1185">Reference proteome</keyword>
<dbReference type="EMBL" id="CP047591">
    <property type="protein sequence ID" value="QHI73783.1"/>
    <property type="molecule type" value="Genomic_DNA"/>
</dbReference>
<gene>
    <name evidence="1" type="ORF">Ami3637_16575</name>
</gene>
<dbReference type="InterPro" id="IPR038628">
    <property type="entry name" value="XkdM-like_sf"/>
</dbReference>
<dbReference type="RefSeq" id="WP_162363546.1">
    <property type="nucleotide sequence ID" value="NZ_CP047591.1"/>
</dbReference>
<name>A0A6P1MKV6_9FIRM</name>
<dbReference type="KEGG" id="amic:Ami3637_16575"/>
<reference evidence="1 2" key="1">
    <citation type="submission" date="2020-01" db="EMBL/GenBank/DDBJ databases">
        <title>Genomic analysis of Aminipila sp. CBA3637.</title>
        <authorList>
            <person name="Kim Y.B."/>
            <person name="Roh S.W."/>
        </authorList>
    </citation>
    <scope>NUCLEOTIDE SEQUENCE [LARGE SCALE GENOMIC DNA]</scope>
    <source>
        <strain evidence="1 2">CBA3637</strain>
    </source>
</reference>
<dbReference type="Gene3D" id="2.30.110.40">
    <property type="entry name" value="Phage tail tube protein"/>
    <property type="match status" value="1"/>
</dbReference>
<dbReference type="SUPFAM" id="SSF69279">
    <property type="entry name" value="Phage tail proteins"/>
    <property type="match status" value="1"/>
</dbReference>
<evidence type="ECO:0000313" key="1">
    <source>
        <dbReference type="EMBL" id="QHI73783.1"/>
    </source>
</evidence>
<dbReference type="InterPro" id="IPR018989">
    <property type="entry name" value="DUF2001"/>
</dbReference>